<keyword evidence="5" id="KW-0472">Membrane</keyword>
<evidence type="ECO:0000256" key="4">
    <source>
        <dbReference type="SAM" id="MobiDB-lite"/>
    </source>
</evidence>
<dbReference type="Gene3D" id="2.40.10.120">
    <property type="match status" value="1"/>
</dbReference>
<dbReference type="SMART" id="SM00228">
    <property type="entry name" value="PDZ"/>
    <property type="match status" value="1"/>
</dbReference>
<keyword evidence="5" id="KW-1133">Transmembrane helix</keyword>
<evidence type="ECO:0000256" key="2">
    <source>
        <dbReference type="ARBA" id="ARBA00022801"/>
    </source>
</evidence>
<dbReference type="SUPFAM" id="SSF50156">
    <property type="entry name" value="PDZ domain-like"/>
    <property type="match status" value="1"/>
</dbReference>
<feature type="compositionally biased region" description="Basic and acidic residues" evidence="4">
    <location>
        <begin position="1"/>
        <end position="21"/>
    </location>
</feature>
<feature type="transmembrane region" description="Helical" evidence="5">
    <location>
        <begin position="121"/>
        <end position="140"/>
    </location>
</feature>
<dbReference type="PANTHER" id="PTHR43343">
    <property type="entry name" value="PEPTIDASE S12"/>
    <property type="match status" value="1"/>
</dbReference>
<dbReference type="PRINTS" id="PR00834">
    <property type="entry name" value="PROTEASES2C"/>
</dbReference>
<dbReference type="Gene3D" id="2.30.42.10">
    <property type="match status" value="1"/>
</dbReference>
<dbReference type="Pfam" id="PF13180">
    <property type="entry name" value="PDZ_2"/>
    <property type="match status" value="1"/>
</dbReference>
<dbReference type="InterPro" id="IPR051201">
    <property type="entry name" value="Chloro_Bact_Ser_Proteases"/>
</dbReference>
<dbReference type="AlphaFoldDB" id="A0A916Z366"/>
<dbReference type="InterPro" id="IPR001478">
    <property type="entry name" value="PDZ"/>
</dbReference>
<dbReference type="InterPro" id="IPR009003">
    <property type="entry name" value="Peptidase_S1_PA"/>
</dbReference>
<dbReference type="EMBL" id="BMHP01000002">
    <property type="protein sequence ID" value="GGD74668.1"/>
    <property type="molecule type" value="Genomic_DNA"/>
</dbReference>
<comment type="caution">
    <text evidence="7">The sequence shown here is derived from an EMBL/GenBank/DDBJ whole genome shotgun (WGS) entry which is preliminary data.</text>
</comment>
<dbReference type="GO" id="GO:0006508">
    <property type="term" value="P:proteolysis"/>
    <property type="evidence" value="ECO:0007669"/>
    <property type="project" value="UniProtKB-KW"/>
</dbReference>
<reference evidence="7" key="1">
    <citation type="journal article" date="2014" name="Int. J. Syst. Evol. Microbiol.">
        <title>Complete genome sequence of Corynebacterium casei LMG S-19264T (=DSM 44701T), isolated from a smear-ripened cheese.</title>
        <authorList>
            <consortium name="US DOE Joint Genome Institute (JGI-PGF)"/>
            <person name="Walter F."/>
            <person name="Albersmeier A."/>
            <person name="Kalinowski J."/>
            <person name="Ruckert C."/>
        </authorList>
    </citation>
    <scope>NUCLEOTIDE SEQUENCE</scope>
    <source>
        <strain evidence="7">CGMCC 1.15178</strain>
    </source>
</reference>
<dbReference type="InterPro" id="IPR001940">
    <property type="entry name" value="Peptidase_S1C"/>
</dbReference>
<evidence type="ECO:0000313" key="8">
    <source>
        <dbReference type="Proteomes" id="UP000612456"/>
    </source>
</evidence>
<accession>A0A916Z366</accession>
<feature type="region of interest" description="Disordered" evidence="4">
    <location>
        <begin position="230"/>
        <end position="252"/>
    </location>
</feature>
<feature type="compositionally biased region" description="Polar residues" evidence="4">
    <location>
        <begin position="73"/>
        <end position="91"/>
    </location>
</feature>
<feature type="region of interest" description="Disordered" evidence="4">
    <location>
        <begin position="1"/>
        <end position="91"/>
    </location>
</feature>
<protein>
    <submittedName>
        <fullName evidence="7">Peptidase S1</fullName>
    </submittedName>
</protein>
<evidence type="ECO:0000256" key="5">
    <source>
        <dbReference type="SAM" id="Phobius"/>
    </source>
</evidence>
<dbReference type="GO" id="GO:0004252">
    <property type="term" value="F:serine-type endopeptidase activity"/>
    <property type="evidence" value="ECO:0007669"/>
    <property type="project" value="InterPro"/>
</dbReference>
<feature type="domain" description="PDZ" evidence="6">
    <location>
        <begin position="434"/>
        <end position="516"/>
    </location>
</feature>
<gene>
    <name evidence="7" type="ORF">GCM10010911_35720</name>
</gene>
<dbReference type="Pfam" id="PF13365">
    <property type="entry name" value="Trypsin_2"/>
    <property type="match status" value="1"/>
</dbReference>
<dbReference type="Proteomes" id="UP000612456">
    <property type="component" value="Unassembled WGS sequence"/>
</dbReference>
<evidence type="ECO:0000256" key="3">
    <source>
        <dbReference type="ARBA" id="ARBA00022825"/>
    </source>
</evidence>
<keyword evidence="3" id="KW-0720">Serine protease</keyword>
<keyword evidence="1" id="KW-0645">Protease</keyword>
<keyword evidence="5" id="KW-0812">Transmembrane</keyword>
<keyword evidence="2" id="KW-0378">Hydrolase</keyword>
<evidence type="ECO:0000256" key="1">
    <source>
        <dbReference type="ARBA" id="ARBA00022670"/>
    </source>
</evidence>
<dbReference type="RefSeq" id="WP_188993243.1">
    <property type="nucleotide sequence ID" value="NZ_BMHP01000002.1"/>
</dbReference>
<name>A0A916Z366_9BACL</name>
<evidence type="ECO:0000259" key="6">
    <source>
        <dbReference type="SMART" id="SM00228"/>
    </source>
</evidence>
<evidence type="ECO:0000313" key="7">
    <source>
        <dbReference type="EMBL" id="GGD74668.1"/>
    </source>
</evidence>
<organism evidence="7 8">
    <name type="scientific">Paenibacillus nasutitermitis</name>
    <dbReference type="NCBI Taxonomy" id="1652958"/>
    <lineage>
        <taxon>Bacteria</taxon>
        <taxon>Bacillati</taxon>
        <taxon>Bacillota</taxon>
        <taxon>Bacilli</taxon>
        <taxon>Bacillales</taxon>
        <taxon>Paenibacillaceae</taxon>
        <taxon>Paenibacillus</taxon>
    </lineage>
</organism>
<proteinExistence type="predicted"/>
<dbReference type="PANTHER" id="PTHR43343:SF3">
    <property type="entry name" value="PROTEASE DO-LIKE 8, CHLOROPLASTIC"/>
    <property type="match status" value="1"/>
</dbReference>
<dbReference type="SUPFAM" id="SSF50494">
    <property type="entry name" value="Trypsin-like serine proteases"/>
    <property type="match status" value="1"/>
</dbReference>
<dbReference type="InterPro" id="IPR036034">
    <property type="entry name" value="PDZ_sf"/>
</dbReference>
<reference evidence="7" key="2">
    <citation type="submission" date="2020-09" db="EMBL/GenBank/DDBJ databases">
        <authorList>
            <person name="Sun Q."/>
            <person name="Zhou Y."/>
        </authorList>
    </citation>
    <scope>NUCLEOTIDE SEQUENCE</scope>
    <source>
        <strain evidence="7">CGMCC 1.15178</strain>
    </source>
</reference>
<keyword evidence="8" id="KW-1185">Reference proteome</keyword>
<sequence>MDDQNKKNSFDDFFDSRKDEDNTQQQNDNGPAQAHETDAPEQQADSKSSSYYYSYGPFKSTDADPSQEAVMDQSGSGSMTSGPNTQQVEMTPPQQVRPFAPAQSTRGGWQVKEKRRTSFKAIFASFMVGVVAVGALMYTADNQNWFTGAQAALTQPESNKASSAVNKTGDDGKVSTAADVVRPNNIAQIFESASPAVVKIETFVKQSASQGRGSLNDDFLRQFFGDEFGGNQDNGQGGSTDPGSKSGDLTPNGMGTGFFFDSSGYILTNQHVVGDADQIKVTVQGHAEPLVAKKLGSDYNLDLAVLKVEGTDFPTLPIGDSGTIDIGDWVVAIGNPYGFDHTVTVGVLSAKERPISIQDAEGTRNYEHLLQTDASINPGNSGGPLINLNGEVVGINTAVSSQAQGIGFAIPTSTIKENLETLKSNKEIPKAPIPFIGAELAEITDSIAQQLGLGSKEGSIVSNVYYKSPAYEADLRQYDVITGLDGTKYKTREELIAQIQKKKVGDEATLNIIRNGKAMDLKVTIGNKEEFKFSGQQ</sequence>